<evidence type="ECO:0000256" key="1">
    <source>
        <dbReference type="SAM" id="MobiDB-lite"/>
    </source>
</evidence>
<name>A0A934X3V7_9MICO</name>
<dbReference type="InterPro" id="IPR024425">
    <property type="entry name" value="LiaF-like_C"/>
</dbReference>
<dbReference type="PANTHER" id="PTHR40763:SF5">
    <property type="entry name" value="MEMBRANE PROTEIN"/>
    <property type="match status" value="1"/>
</dbReference>
<dbReference type="EMBL" id="JADIXZ010000001">
    <property type="protein sequence ID" value="MBK6299893.1"/>
    <property type="molecule type" value="Genomic_DNA"/>
</dbReference>
<protein>
    <recommendedName>
        <fullName evidence="2">Cell wall-active antibiotics response LiaF-like C-terminal domain-containing protein</fullName>
    </recommendedName>
</protein>
<evidence type="ECO:0000259" key="2">
    <source>
        <dbReference type="Pfam" id="PF09922"/>
    </source>
</evidence>
<gene>
    <name evidence="3" type="ORF">IPF40_02170</name>
</gene>
<reference evidence="3 4" key="1">
    <citation type="submission" date="2020-10" db="EMBL/GenBank/DDBJ databases">
        <title>Connecting structure to function with the recovery of over 1000 high-quality activated sludge metagenome-assembled genomes encoding full-length rRNA genes using long-read sequencing.</title>
        <authorList>
            <person name="Singleton C.M."/>
            <person name="Petriglieri F."/>
            <person name="Kristensen J.M."/>
            <person name="Kirkegaard R.H."/>
            <person name="Michaelsen T.Y."/>
            <person name="Andersen M.H."/>
            <person name="Karst S.M."/>
            <person name="Dueholm M.S."/>
            <person name="Nielsen P.H."/>
            <person name="Albertsen M."/>
        </authorList>
    </citation>
    <scope>NUCLEOTIDE SEQUENCE [LARGE SCALE GENOMIC DNA]</scope>
    <source>
        <strain evidence="3">AalE_18-Q3-R2-46_BAT3C.188</strain>
    </source>
</reference>
<dbReference type="Pfam" id="PF09922">
    <property type="entry name" value="LiaF-like_C"/>
    <property type="match status" value="1"/>
</dbReference>
<feature type="compositionally biased region" description="Polar residues" evidence="1">
    <location>
        <begin position="1"/>
        <end position="10"/>
    </location>
</feature>
<dbReference type="PANTHER" id="PTHR40763">
    <property type="entry name" value="MEMBRANE PROTEIN-RELATED"/>
    <property type="match status" value="1"/>
</dbReference>
<proteinExistence type="predicted"/>
<sequence length="194" mass="20829">MTSDVPQDSPTWPPAPNPANVGGAAYPPAPQPGALQDASPDASATDRVWTIVSSTKRRGDWVVPERLVLPVAMGDVVIDLRQARFTAATTTIEVQGLMGDVKIIVPDTVRVECSGSAIVGEFKDVPPEVATTPAPSAAVVRVVGAMILGQVRVFRTADPVGEARFAIDGMDGWRAQRRRRRERRRLRGRQGIAD</sequence>
<feature type="region of interest" description="Disordered" evidence="1">
    <location>
        <begin position="1"/>
        <end position="46"/>
    </location>
</feature>
<comment type="caution">
    <text evidence="3">The sequence shown here is derived from an EMBL/GenBank/DDBJ whole genome shotgun (WGS) entry which is preliminary data.</text>
</comment>
<feature type="domain" description="Cell wall-active antibiotics response LiaF-like C-terminal" evidence="2">
    <location>
        <begin position="70"/>
        <end position="122"/>
    </location>
</feature>
<organism evidence="3 4">
    <name type="scientific">Candidatus Phosphoribacter hodrii</name>
    <dbReference type="NCBI Taxonomy" id="2953743"/>
    <lineage>
        <taxon>Bacteria</taxon>
        <taxon>Bacillati</taxon>
        <taxon>Actinomycetota</taxon>
        <taxon>Actinomycetes</taxon>
        <taxon>Micrococcales</taxon>
        <taxon>Dermatophilaceae</taxon>
        <taxon>Candidatus Phosphoribacter</taxon>
    </lineage>
</organism>
<accession>A0A934X3V7</accession>
<dbReference type="Proteomes" id="UP000718281">
    <property type="component" value="Unassembled WGS sequence"/>
</dbReference>
<dbReference type="AlphaFoldDB" id="A0A934X3V7"/>
<evidence type="ECO:0000313" key="4">
    <source>
        <dbReference type="Proteomes" id="UP000718281"/>
    </source>
</evidence>
<evidence type="ECO:0000313" key="3">
    <source>
        <dbReference type="EMBL" id="MBK6299893.1"/>
    </source>
</evidence>